<comment type="caution">
    <text evidence="2">The sequence shown here is derived from an EMBL/GenBank/DDBJ whole genome shotgun (WGS) entry which is preliminary data.</text>
</comment>
<dbReference type="InterPro" id="IPR036689">
    <property type="entry name" value="ESAT-6-like_sf"/>
</dbReference>
<name>A0ABS1BBS7_9MICO</name>
<dbReference type="EMBL" id="JAEDAJ010000007">
    <property type="protein sequence ID" value="MBK0332105.1"/>
    <property type="molecule type" value="Genomic_DNA"/>
</dbReference>
<reference evidence="2 3" key="1">
    <citation type="submission" date="2020-12" db="EMBL/GenBank/DDBJ databases">
        <title>Brachybacterium sp. MASK1Z-5, whole genome shotgun sequence.</title>
        <authorList>
            <person name="Tuo L."/>
        </authorList>
    </citation>
    <scope>NUCLEOTIDE SEQUENCE [LARGE SCALE GENOMIC DNA]</scope>
    <source>
        <strain evidence="2 3">MASK1Z-5</strain>
    </source>
</reference>
<keyword evidence="3" id="KW-1185">Reference proteome</keyword>
<organism evidence="2 3">
    <name type="scientific">Brachybacterium halotolerans</name>
    <dbReference type="NCBI Taxonomy" id="2795215"/>
    <lineage>
        <taxon>Bacteria</taxon>
        <taxon>Bacillati</taxon>
        <taxon>Actinomycetota</taxon>
        <taxon>Actinomycetes</taxon>
        <taxon>Micrococcales</taxon>
        <taxon>Dermabacteraceae</taxon>
        <taxon>Brachybacterium</taxon>
    </lineage>
</organism>
<dbReference type="SUPFAM" id="SSF140453">
    <property type="entry name" value="EsxAB dimer-like"/>
    <property type="match status" value="1"/>
</dbReference>
<gene>
    <name evidence="2" type="ORF">I8D64_11920</name>
</gene>
<evidence type="ECO:0000313" key="2">
    <source>
        <dbReference type="EMBL" id="MBK0332105.1"/>
    </source>
</evidence>
<accession>A0ABS1BBS7</accession>
<feature type="region of interest" description="Disordered" evidence="1">
    <location>
        <begin position="71"/>
        <end position="90"/>
    </location>
</feature>
<evidence type="ECO:0000313" key="3">
    <source>
        <dbReference type="Proteomes" id="UP000612352"/>
    </source>
</evidence>
<proteinExistence type="predicted"/>
<protein>
    <recommendedName>
        <fullName evidence="4">WXG100 family type VII secretion target</fullName>
    </recommendedName>
</protein>
<dbReference type="Proteomes" id="UP000612352">
    <property type="component" value="Unassembled WGS sequence"/>
</dbReference>
<sequence length="90" mass="9831">MSFKGMDPEQARDVAKDVTQAGEKIKQAFADLDGTVQGIEWKGPDADTFKDDWRSFQSSDVSSVADLFKSHGDSLSDQADEQDQTSNSNA</sequence>
<dbReference type="Gene3D" id="1.10.287.1060">
    <property type="entry name" value="ESAT-6-like"/>
    <property type="match status" value="1"/>
</dbReference>
<evidence type="ECO:0000256" key="1">
    <source>
        <dbReference type="SAM" id="MobiDB-lite"/>
    </source>
</evidence>
<evidence type="ECO:0008006" key="4">
    <source>
        <dbReference type="Google" id="ProtNLM"/>
    </source>
</evidence>
<dbReference type="RefSeq" id="WP_200503018.1">
    <property type="nucleotide sequence ID" value="NZ_JAEDAJ010000007.1"/>
</dbReference>